<dbReference type="Proteomes" id="UP000824102">
    <property type="component" value="Unassembled WGS sequence"/>
</dbReference>
<dbReference type="InterPro" id="IPR007016">
    <property type="entry name" value="O-antigen_ligase-rel_domated"/>
</dbReference>
<feature type="transmembrane region" description="Helical" evidence="5">
    <location>
        <begin position="128"/>
        <end position="145"/>
    </location>
</feature>
<accession>A0A9D2G4V4</accession>
<feature type="transmembrane region" description="Helical" evidence="5">
    <location>
        <begin position="157"/>
        <end position="180"/>
    </location>
</feature>
<dbReference type="PANTHER" id="PTHR37422">
    <property type="entry name" value="TEICHURONIC ACID BIOSYNTHESIS PROTEIN TUAE"/>
    <property type="match status" value="1"/>
</dbReference>
<reference evidence="7" key="1">
    <citation type="journal article" date="2021" name="PeerJ">
        <title>Extensive microbial diversity within the chicken gut microbiome revealed by metagenomics and culture.</title>
        <authorList>
            <person name="Gilroy R."/>
            <person name="Ravi A."/>
            <person name="Getino M."/>
            <person name="Pursley I."/>
            <person name="Horton D.L."/>
            <person name="Alikhan N.F."/>
            <person name="Baker D."/>
            <person name="Gharbi K."/>
            <person name="Hall N."/>
            <person name="Watson M."/>
            <person name="Adriaenssens E.M."/>
            <person name="Foster-Nyarko E."/>
            <person name="Jarju S."/>
            <person name="Secka A."/>
            <person name="Antonio M."/>
            <person name="Oren A."/>
            <person name="Chaudhuri R.R."/>
            <person name="La Ragione R."/>
            <person name="Hildebrand F."/>
            <person name="Pallen M.J."/>
        </authorList>
    </citation>
    <scope>NUCLEOTIDE SEQUENCE</scope>
    <source>
        <strain evidence="7">ChiW7-2402</strain>
    </source>
</reference>
<feature type="domain" description="O-antigen ligase-related" evidence="6">
    <location>
        <begin position="264"/>
        <end position="402"/>
    </location>
</feature>
<dbReference type="EMBL" id="DXBB01000033">
    <property type="protein sequence ID" value="HIZ72252.1"/>
    <property type="molecule type" value="Genomic_DNA"/>
</dbReference>
<dbReference type="AlphaFoldDB" id="A0A9D2G4V4"/>
<evidence type="ECO:0000256" key="5">
    <source>
        <dbReference type="SAM" id="Phobius"/>
    </source>
</evidence>
<dbReference type="GO" id="GO:0016020">
    <property type="term" value="C:membrane"/>
    <property type="evidence" value="ECO:0007669"/>
    <property type="project" value="UniProtKB-SubCell"/>
</dbReference>
<sequence>MSVLTKWKKSDLVSSVNRELGGVWCLAFFCLLFLVTSVFGLELLCYTVCWLFAVWLLLFSDDLYPLLGIIPMLYYTPSLANNPGRNPDSVFYPENGLVYIVVLIVTFLVLFLARVISDVRQGNVKVRFPTLTVGFVLLGAAYLLGGVGYEDYDGRTLAFGALEILSLALVYFLFTLFCDVARAPKAYFAWMLFFGGVLLFGETLSVYAFGEVFANGSPVRGQIYTGWGMYNNLGAALCMMMPGAFYLAAVHRAGPAFLLAGYAFFGAVVLTLSRTSIAVGAVIAVLGTAAVLIQSRGTVRIWNAVLAVLAASAAAALCYLFRGAVLSLVQALLNFEETGSSRLETYREGWELFRAHPFFGTGFYSCEQYKWGKLDSFIPPRWHNTYVQLLAACGIVGLLAYLVHRMETLVLLFRAPCFEKWMIALSVLALIATSWLDCHFFNLGPGLLYSALLCFAEKQFGRREKHAPEGGIG</sequence>
<organism evidence="7 8">
    <name type="scientific">Candidatus Gallimonas intestinavium</name>
    <dbReference type="NCBI Taxonomy" id="2838603"/>
    <lineage>
        <taxon>Bacteria</taxon>
        <taxon>Bacillati</taxon>
        <taxon>Bacillota</taxon>
        <taxon>Clostridia</taxon>
        <taxon>Candidatus Gallimonas</taxon>
    </lineage>
</organism>
<feature type="transmembrane region" description="Helical" evidence="5">
    <location>
        <begin position="20"/>
        <end position="41"/>
    </location>
</feature>
<keyword evidence="3 5" id="KW-1133">Transmembrane helix</keyword>
<evidence type="ECO:0000256" key="2">
    <source>
        <dbReference type="ARBA" id="ARBA00022692"/>
    </source>
</evidence>
<feature type="transmembrane region" description="Helical" evidence="5">
    <location>
        <begin position="386"/>
        <end position="404"/>
    </location>
</feature>
<dbReference type="Pfam" id="PF04932">
    <property type="entry name" value="Wzy_C"/>
    <property type="match status" value="1"/>
</dbReference>
<evidence type="ECO:0000256" key="1">
    <source>
        <dbReference type="ARBA" id="ARBA00004141"/>
    </source>
</evidence>
<dbReference type="PANTHER" id="PTHR37422:SF13">
    <property type="entry name" value="LIPOPOLYSACCHARIDE BIOSYNTHESIS PROTEIN PA4999-RELATED"/>
    <property type="match status" value="1"/>
</dbReference>
<feature type="transmembrane region" description="Helical" evidence="5">
    <location>
        <begin position="48"/>
        <end position="76"/>
    </location>
</feature>
<feature type="transmembrane region" description="Helical" evidence="5">
    <location>
        <begin position="187"/>
        <end position="209"/>
    </location>
</feature>
<keyword evidence="4 5" id="KW-0472">Membrane</keyword>
<evidence type="ECO:0000313" key="8">
    <source>
        <dbReference type="Proteomes" id="UP000824102"/>
    </source>
</evidence>
<protein>
    <submittedName>
        <fullName evidence="7">O-antigen ligase family protein</fullName>
    </submittedName>
</protein>
<evidence type="ECO:0000259" key="6">
    <source>
        <dbReference type="Pfam" id="PF04932"/>
    </source>
</evidence>
<feature type="transmembrane region" description="Helical" evidence="5">
    <location>
        <begin position="256"/>
        <end position="272"/>
    </location>
</feature>
<proteinExistence type="predicted"/>
<feature type="transmembrane region" description="Helical" evidence="5">
    <location>
        <begin position="229"/>
        <end position="249"/>
    </location>
</feature>
<gene>
    <name evidence="7" type="ORF">H9964_01575</name>
</gene>
<evidence type="ECO:0000256" key="4">
    <source>
        <dbReference type="ARBA" id="ARBA00023136"/>
    </source>
</evidence>
<dbReference type="InterPro" id="IPR051533">
    <property type="entry name" value="WaaL-like"/>
</dbReference>
<feature type="transmembrane region" description="Helical" evidence="5">
    <location>
        <begin position="411"/>
        <end position="433"/>
    </location>
</feature>
<feature type="transmembrane region" description="Helical" evidence="5">
    <location>
        <begin position="301"/>
        <end position="322"/>
    </location>
</feature>
<feature type="transmembrane region" description="Helical" evidence="5">
    <location>
        <begin position="96"/>
        <end position="116"/>
    </location>
</feature>
<reference evidence="7" key="2">
    <citation type="submission" date="2021-04" db="EMBL/GenBank/DDBJ databases">
        <authorList>
            <person name="Gilroy R."/>
        </authorList>
    </citation>
    <scope>NUCLEOTIDE SEQUENCE</scope>
    <source>
        <strain evidence="7">ChiW7-2402</strain>
    </source>
</reference>
<evidence type="ECO:0000313" key="7">
    <source>
        <dbReference type="EMBL" id="HIZ72252.1"/>
    </source>
</evidence>
<feature type="transmembrane region" description="Helical" evidence="5">
    <location>
        <begin position="278"/>
        <end position="294"/>
    </location>
</feature>
<keyword evidence="7" id="KW-0436">Ligase</keyword>
<comment type="caution">
    <text evidence="7">The sequence shown here is derived from an EMBL/GenBank/DDBJ whole genome shotgun (WGS) entry which is preliminary data.</text>
</comment>
<keyword evidence="2 5" id="KW-0812">Transmembrane</keyword>
<comment type="subcellular location">
    <subcellularLocation>
        <location evidence="1">Membrane</location>
        <topology evidence="1">Multi-pass membrane protein</topology>
    </subcellularLocation>
</comment>
<name>A0A9D2G4V4_9FIRM</name>
<dbReference type="GO" id="GO:0016874">
    <property type="term" value="F:ligase activity"/>
    <property type="evidence" value="ECO:0007669"/>
    <property type="project" value="UniProtKB-KW"/>
</dbReference>
<evidence type="ECO:0000256" key="3">
    <source>
        <dbReference type="ARBA" id="ARBA00022989"/>
    </source>
</evidence>